<evidence type="ECO:0000256" key="1">
    <source>
        <dbReference type="SAM" id="Phobius"/>
    </source>
</evidence>
<protein>
    <recommendedName>
        <fullName evidence="4">2TM domain-containing protein</fullName>
    </recommendedName>
</protein>
<keyword evidence="1" id="KW-1133">Transmembrane helix</keyword>
<dbReference type="Proteomes" id="UP001517367">
    <property type="component" value="Unassembled WGS sequence"/>
</dbReference>
<keyword evidence="3" id="KW-1185">Reference proteome</keyword>
<evidence type="ECO:0000313" key="2">
    <source>
        <dbReference type="EMBL" id="MFN0291728.1"/>
    </source>
</evidence>
<keyword evidence="1" id="KW-0472">Membrane</keyword>
<sequence length="103" mass="12448">MTQKEKQFVDYWTEKRKTWSWKKHTYQTFFSVALPISILIDLVNYFVIGDTTYTFFSFAHLFTYLLNFLTLAVALILGAGFVNWNYNEGKYWRILRKQNNNLR</sequence>
<feature type="transmembrane region" description="Helical" evidence="1">
    <location>
        <begin position="25"/>
        <end position="48"/>
    </location>
</feature>
<dbReference type="RefSeq" id="WP_138730577.1">
    <property type="nucleotide sequence ID" value="NZ_SRMP02000013.1"/>
</dbReference>
<proteinExistence type="predicted"/>
<keyword evidence="1" id="KW-0812">Transmembrane</keyword>
<feature type="transmembrane region" description="Helical" evidence="1">
    <location>
        <begin position="68"/>
        <end position="86"/>
    </location>
</feature>
<comment type="caution">
    <text evidence="2">The sequence shown here is derived from an EMBL/GenBank/DDBJ whole genome shotgun (WGS) entry which is preliminary data.</text>
</comment>
<name>A0ABW9JH55_9SPHI</name>
<reference evidence="2 3" key="1">
    <citation type="submission" date="2024-12" db="EMBL/GenBank/DDBJ databases">
        <authorList>
            <person name="Hu S."/>
        </authorList>
    </citation>
    <scope>NUCLEOTIDE SEQUENCE [LARGE SCALE GENOMIC DNA]</scope>
    <source>
        <strain evidence="2 3">P-25</strain>
    </source>
</reference>
<organism evidence="2 3">
    <name type="scientific">Pedobacter helvus</name>
    <dbReference type="NCBI Taxonomy" id="2563444"/>
    <lineage>
        <taxon>Bacteria</taxon>
        <taxon>Pseudomonadati</taxon>
        <taxon>Bacteroidota</taxon>
        <taxon>Sphingobacteriia</taxon>
        <taxon>Sphingobacteriales</taxon>
        <taxon>Sphingobacteriaceae</taxon>
        <taxon>Pedobacter</taxon>
    </lineage>
</organism>
<evidence type="ECO:0000313" key="3">
    <source>
        <dbReference type="Proteomes" id="UP001517367"/>
    </source>
</evidence>
<evidence type="ECO:0008006" key="4">
    <source>
        <dbReference type="Google" id="ProtNLM"/>
    </source>
</evidence>
<dbReference type="EMBL" id="SRMP02000013">
    <property type="protein sequence ID" value="MFN0291728.1"/>
    <property type="molecule type" value="Genomic_DNA"/>
</dbReference>
<accession>A0ABW9JH55</accession>
<gene>
    <name evidence="2" type="ORF">E5L68_010000</name>
</gene>